<sequence>MLLPHPQASSLKITGPFSTVIIMLYSTLLVSALAALSTSVAAAPSPAADFSFAQWIEDIIADPNGSHLSPAEAVKAKDAAVAAASPLQKRANCDHDWARANANDASACLSDLARKGAAGTQCALQQYQFSAQMCRIGNAQVVGSKGEAKAESVSCSDVARTGGKIFDSCWRSDNTIMGSEHVKDNFQINILRL</sequence>
<dbReference type="AlphaFoldDB" id="A0A9P4T6D3"/>
<dbReference type="Proteomes" id="UP000801428">
    <property type="component" value="Unassembled WGS sequence"/>
</dbReference>
<gene>
    <name evidence="1" type="ORF">E8E13_001820</name>
</gene>
<dbReference type="PANTHER" id="PTHR39603:SF1">
    <property type="entry name" value="CYANOVIRIN-N DOMAIN-CONTAINING PROTEIN"/>
    <property type="match status" value="1"/>
</dbReference>
<evidence type="ECO:0000313" key="1">
    <source>
        <dbReference type="EMBL" id="KAF2996618.1"/>
    </source>
</evidence>
<dbReference type="OrthoDB" id="2112446at2759"/>
<evidence type="ECO:0000313" key="2">
    <source>
        <dbReference type="Proteomes" id="UP000801428"/>
    </source>
</evidence>
<dbReference type="EMBL" id="SWKU01000026">
    <property type="protein sequence ID" value="KAF2996618.1"/>
    <property type="molecule type" value="Genomic_DNA"/>
</dbReference>
<proteinExistence type="predicted"/>
<keyword evidence="2" id="KW-1185">Reference proteome</keyword>
<protein>
    <submittedName>
        <fullName evidence="1">Uncharacterized protein</fullName>
    </submittedName>
</protein>
<dbReference type="PANTHER" id="PTHR39603">
    <property type="entry name" value="CYANOVIRIN-N DOMAIN-CONTAINING PROTEIN"/>
    <property type="match status" value="1"/>
</dbReference>
<reference evidence="1" key="1">
    <citation type="submission" date="2019-04" db="EMBL/GenBank/DDBJ databases">
        <title>Sequencing of skin fungus with MAO and IRED activity.</title>
        <authorList>
            <person name="Marsaioli A.J."/>
            <person name="Bonatto J.M.C."/>
            <person name="Reis Junior O."/>
        </authorList>
    </citation>
    <scope>NUCLEOTIDE SEQUENCE</scope>
    <source>
        <strain evidence="1">30M1</strain>
    </source>
</reference>
<accession>A0A9P4T6D3</accession>
<name>A0A9P4T6D3_CURKU</name>
<organism evidence="1 2">
    <name type="scientific">Curvularia kusanoi</name>
    <name type="common">Cochliobolus kusanoi</name>
    <dbReference type="NCBI Taxonomy" id="90978"/>
    <lineage>
        <taxon>Eukaryota</taxon>
        <taxon>Fungi</taxon>
        <taxon>Dikarya</taxon>
        <taxon>Ascomycota</taxon>
        <taxon>Pezizomycotina</taxon>
        <taxon>Dothideomycetes</taxon>
        <taxon>Pleosporomycetidae</taxon>
        <taxon>Pleosporales</taxon>
        <taxon>Pleosporineae</taxon>
        <taxon>Pleosporaceae</taxon>
        <taxon>Curvularia</taxon>
    </lineage>
</organism>
<comment type="caution">
    <text evidence="1">The sequence shown here is derived from an EMBL/GenBank/DDBJ whole genome shotgun (WGS) entry which is preliminary data.</text>
</comment>